<protein>
    <recommendedName>
        <fullName evidence="9">Bax inhibitor-1/YccA family protein</fullName>
    </recommendedName>
</protein>
<evidence type="ECO:0000256" key="2">
    <source>
        <dbReference type="ARBA" id="ARBA00010350"/>
    </source>
</evidence>
<evidence type="ECO:0008006" key="9">
    <source>
        <dbReference type="Google" id="ProtNLM"/>
    </source>
</evidence>
<dbReference type="RefSeq" id="WP_183815100.1">
    <property type="nucleotide sequence ID" value="NZ_JACHOB010000001.1"/>
</dbReference>
<keyword evidence="4 6" id="KW-1133">Transmembrane helix</keyword>
<evidence type="ECO:0000256" key="5">
    <source>
        <dbReference type="ARBA" id="ARBA00023136"/>
    </source>
</evidence>
<dbReference type="CDD" id="cd10432">
    <property type="entry name" value="BI-1-like_bacterial"/>
    <property type="match status" value="1"/>
</dbReference>
<proteinExistence type="inferred from homology"/>
<reference evidence="7 8" key="1">
    <citation type="submission" date="2020-08" db="EMBL/GenBank/DDBJ databases">
        <title>Genomic Encyclopedia of Type Strains, Phase IV (KMG-IV): sequencing the most valuable type-strain genomes for metagenomic binning, comparative biology and taxonomic classification.</title>
        <authorList>
            <person name="Goeker M."/>
        </authorList>
    </citation>
    <scope>NUCLEOTIDE SEQUENCE [LARGE SCALE GENOMIC DNA]</scope>
    <source>
        <strain evidence="7 8">DSM 102850</strain>
    </source>
</reference>
<feature type="transmembrane region" description="Helical" evidence="6">
    <location>
        <begin position="174"/>
        <end position="192"/>
    </location>
</feature>
<dbReference type="EMBL" id="JACHOB010000001">
    <property type="protein sequence ID" value="MBB4657748.1"/>
    <property type="molecule type" value="Genomic_DNA"/>
</dbReference>
<dbReference type="Pfam" id="PF01027">
    <property type="entry name" value="Bax1-I"/>
    <property type="match status" value="1"/>
</dbReference>
<comment type="caution">
    <text evidence="7">The sequence shown here is derived from an EMBL/GenBank/DDBJ whole genome shotgun (WGS) entry which is preliminary data.</text>
</comment>
<keyword evidence="8" id="KW-1185">Reference proteome</keyword>
<keyword evidence="5 6" id="KW-0472">Membrane</keyword>
<gene>
    <name evidence="7" type="ORF">GGQ59_000248</name>
</gene>
<feature type="transmembrane region" description="Helical" evidence="6">
    <location>
        <begin position="119"/>
        <end position="139"/>
    </location>
</feature>
<feature type="transmembrane region" description="Helical" evidence="6">
    <location>
        <begin position="213"/>
        <end position="238"/>
    </location>
</feature>
<dbReference type="PANTHER" id="PTHR23291">
    <property type="entry name" value="BAX INHIBITOR-RELATED"/>
    <property type="match status" value="1"/>
</dbReference>
<comment type="similarity">
    <text evidence="2 6">Belongs to the BI1 family.</text>
</comment>
<dbReference type="InterPro" id="IPR006214">
    <property type="entry name" value="Bax_inhibitor_1-related"/>
</dbReference>
<feature type="transmembrane region" description="Helical" evidence="6">
    <location>
        <begin position="31"/>
        <end position="52"/>
    </location>
</feature>
<comment type="subcellular location">
    <subcellularLocation>
        <location evidence="1">Membrane</location>
        <topology evidence="1">Multi-pass membrane protein</topology>
    </subcellularLocation>
</comment>
<keyword evidence="3 6" id="KW-0812">Transmembrane</keyword>
<dbReference type="PANTHER" id="PTHR23291:SF50">
    <property type="entry name" value="PROTEIN LIFEGUARD 4"/>
    <property type="match status" value="1"/>
</dbReference>
<dbReference type="Proteomes" id="UP000563524">
    <property type="component" value="Unassembled WGS sequence"/>
</dbReference>
<evidence type="ECO:0000256" key="6">
    <source>
        <dbReference type="RuleBase" id="RU004379"/>
    </source>
</evidence>
<evidence type="ECO:0000313" key="8">
    <source>
        <dbReference type="Proteomes" id="UP000563524"/>
    </source>
</evidence>
<evidence type="ECO:0000313" key="7">
    <source>
        <dbReference type="EMBL" id="MBB4657748.1"/>
    </source>
</evidence>
<dbReference type="AlphaFoldDB" id="A0A840I0N3"/>
<sequence length="240" mass="25904">MSETDRLYKKNAGTAGVVAFDEGLRRYMIGVYNYMALGVAATALIAFGFLMSPAAMQTVAGLSFIPFIALIALGWFAPRLIMNGSKATAHGAYWAYVALWGVLIGPFVAGYIGMGMAGLVAQAFFISASIFAAMSLYGYTTKKDLSGWGRFLFMASIGFLVAIVVNFFLASTMFSLLISFGVVLLMSAITAFETQMIRNLYVEGAGEMNERSSIFGAFALYGSFISLFVHVLNILGIMRD</sequence>
<evidence type="ECO:0000256" key="4">
    <source>
        <dbReference type="ARBA" id="ARBA00022989"/>
    </source>
</evidence>
<feature type="transmembrane region" description="Helical" evidence="6">
    <location>
        <begin position="58"/>
        <end position="81"/>
    </location>
</feature>
<evidence type="ECO:0000256" key="3">
    <source>
        <dbReference type="ARBA" id="ARBA00022692"/>
    </source>
</evidence>
<evidence type="ECO:0000256" key="1">
    <source>
        <dbReference type="ARBA" id="ARBA00004141"/>
    </source>
</evidence>
<feature type="transmembrane region" description="Helical" evidence="6">
    <location>
        <begin position="93"/>
        <end position="113"/>
    </location>
</feature>
<name>A0A840I0N3_9PROT</name>
<feature type="transmembrane region" description="Helical" evidence="6">
    <location>
        <begin position="151"/>
        <end position="168"/>
    </location>
</feature>
<dbReference type="GO" id="GO:0016020">
    <property type="term" value="C:membrane"/>
    <property type="evidence" value="ECO:0007669"/>
    <property type="project" value="UniProtKB-SubCell"/>
</dbReference>
<accession>A0A840I0N3</accession>
<organism evidence="7 8">
    <name type="scientific">Parvularcula dongshanensis</name>
    <dbReference type="NCBI Taxonomy" id="1173995"/>
    <lineage>
        <taxon>Bacteria</taxon>
        <taxon>Pseudomonadati</taxon>
        <taxon>Pseudomonadota</taxon>
        <taxon>Alphaproteobacteria</taxon>
        <taxon>Parvularculales</taxon>
        <taxon>Parvularculaceae</taxon>
        <taxon>Parvularcula</taxon>
    </lineage>
</organism>